<evidence type="ECO:0000256" key="1">
    <source>
        <dbReference type="SAM" id="Phobius"/>
    </source>
</evidence>
<keyword evidence="1" id="KW-0812">Transmembrane</keyword>
<evidence type="ECO:0000313" key="2">
    <source>
        <dbReference type="EMBL" id="MEE1673492.1"/>
    </source>
</evidence>
<reference evidence="3" key="1">
    <citation type="submission" date="2023-07" db="EMBL/GenBank/DDBJ databases">
        <title>Draft genome sequence of Agarivorans aestuarii strain ZMCS4, a CAZymes producing bacteria isolated from the marine brown algae Clodostephus spongiosus.</title>
        <authorList>
            <person name="Lorente B."/>
            <person name="Cabral C."/>
            <person name="Frias J."/>
            <person name="Faria J."/>
            <person name="Toubarro D."/>
        </authorList>
    </citation>
    <scope>NUCLEOTIDE SEQUENCE [LARGE SCALE GENOMIC DNA]</scope>
    <source>
        <strain evidence="3">ZMCS4</strain>
    </source>
</reference>
<feature type="transmembrane region" description="Helical" evidence="1">
    <location>
        <begin position="26"/>
        <end position="48"/>
    </location>
</feature>
<feature type="transmembrane region" description="Helical" evidence="1">
    <location>
        <begin position="60"/>
        <end position="80"/>
    </location>
</feature>
<evidence type="ECO:0000313" key="3">
    <source>
        <dbReference type="Proteomes" id="UP001310248"/>
    </source>
</evidence>
<dbReference type="CDD" id="cd07178">
    <property type="entry name" value="terB_like_YebE"/>
    <property type="match status" value="1"/>
</dbReference>
<protein>
    <submittedName>
        <fullName evidence="2">Tellurite resistance TerB family protein</fullName>
    </submittedName>
</protein>
<dbReference type="Pfam" id="PF04391">
    <property type="entry name" value="DUF533"/>
    <property type="match status" value="1"/>
</dbReference>
<dbReference type="Proteomes" id="UP001310248">
    <property type="component" value="Unassembled WGS sequence"/>
</dbReference>
<dbReference type="SUPFAM" id="SSF158682">
    <property type="entry name" value="TerB-like"/>
    <property type="match status" value="1"/>
</dbReference>
<sequence length="230" mass="24591">MVNNLLNQFLGGSSSRPSTAHRGSGVLGAIPGGLAGGAAAGGIMALLVSNKSARKFAGKAATYGGAAVLGGLAYSAFSNWKKQSNSPQNRHTTQKLEQINQSSFTQAAESNEFQIKLLKAMIASAKADGHIDELEQQRIFDAVEQMQLSEQMKSTLYELMRQPISIGELASDIDTIEQKSELYLASCFAINLDNAAEQAHLDGLAYALRLPFDLAEQLQKQAHQAIHEAA</sequence>
<proteinExistence type="predicted"/>
<comment type="caution">
    <text evidence="2">The sequence shown here is derived from an EMBL/GenBank/DDBJ whole genome shotgun (WGS) entry which is preliminary data.</text>
</comment>
<dbReference type="InterPro" id="IPR007486">
    <property type="entry name" value="YebE"/>
</dbReference>
<organism evidence="2 3">
    <name type="scientific">Agarivorans aestuarii</name>
    <dbReference type="NCBI Taxonomy" id="1563703"/>
    <lineage>
        <taxon>Bacteria</taxon>
        <taxon>Pseudomonadati</taxon>
        <taxon>Pseudomonadota</taxon>
        <taxon>Gammaproteobacteria</taxon>
        <taxon>Alteromonadales</taxon>
        <taxon>Alteromonadaceae</taxon>
        <taxon>Agarivorans</taxon>
    </lineage>
</organism>
<dbReference type="Gene3D" id="1.10.3680.10">
    <property type="entry name" value="TerB-like"/>
    <property type="match status" value="1"/>
</dbReference>
<gene>
    <name evidence="2" type="ORF">SNR37_002916</name>
</gene>
<name>A0ABU7G251_9ALTE</name>
<accession>A0ABU7G251</accession>
<dbReference type="EMBL" id="JAYDYW010000005">
    <property type="protein sequence ID" value="MEE1673492.1"/>
    <property type="molecule type" value="Genomic_DNA"/>
</dbReference>
<reference evidence="2 3" key="2">
    <citation type="submission" date="2023-12" db="EMBL/GenBank/DDBJ databases">
        <authorList>
            <consortium name="Cladostephus spongiosus"/>
            <person name="Lorente B."/>
            <person name="Cabral C."/>
            <person name="Frias J."/>
            <person name="Faria J."/>
            <person name="Toubarro D."/>
        </authorList>
    </citation>
    <scope>NUCLEOTIDE SEQUENCE [LARGE SCALE GENOMIC DNA]</scope>
    <source>
        <strain evidence="2 3">ZMCS4</strain>
    </source>
</reference>
<dbReference type="InterPro" id="IPR029024">
    <property type="entry name" value="TerB-like"/>
</dbReference>
<keyword evidence="3" id="KW-1185">Reference proteome</keyword>
<keyword evidence="1" id="KW-1133">Transmembrane helix</keyword>
<keyword evidence="1" id="KW-0472">Membrane</keyword>
<dbReference type="RefSeq" id="WP_329774783.1">
    <property type="nucleotide sequence ID" value="NZ_JAYDYW010000005.1"/>
</dbReference>